<name>A0A1B8PIL8_MORNO</name>
<dbReference type="Gene3D" id="3.40.190.10">
    <property type="entry name" value="Periplasmic binding protein-like II"/>
    <property type="match status" value="2"/>
</dbReference>
<dbReference type="PANTHER" id="PTHR30429:SF1">
    <property type="entry name" value="D-METHIONINE-BINDING LIPOPROTEIN METQ-RELATED"/>
    <property type="match status" value="1"/>
</dbReference>
<evidence type="ECO:0000256" key="6">
    <source>
        <dbReference type="PIRNR" id="PIRNR002854"/>
    </source>
</evidence>
<comment type="caution">
    <text evidence="10">The sequence shown here is derived from an EMBL/GenBank/DDBJ whole genome shotgun (WGS) entry which is preliminary data.</text>
</comment>
<feature type="region of interest" description="Disordered" evidence="8">
    <location>
        <begin position="26"/>
        <end position="48"/>
    </location>
</feature>
<reference evidence="10 11" key="1">
    <citation type="submission" date="2016-06" db="EMBL/GenBank/DDBJ databases">
        <title>Draft genome of Moraxella nonliquefaciens CCUG 60284.</title>
        <authorList>
            <person name="Salva-Serra F."/>
            <person name="Engstrom-Jakobsson H."/>
            <person name="Thorell K."/>
            <person name="Gonzales-Siles L."/>
            <person name="Karlsson R."/>
            <person name="Boulund F."/>
            <person name="Engstrand L."/>
            <person name="Kristiansson E."/>
            <person name="Moore E."/>
        </authorList>
    </citation>
    <scope>NUCLEOTIDE SEQUENCE [LARGE SCALE GENOMIC DNA]</scope>
    <source>
        <strain evidence="10 11">CCUG 60284</strain>
    </source>
</reference>
<organism evidence="10 11">
    <name type="scientific">Moraxella nonliquefaciens</name>
    <dbReference type="NCBI Taxonomy" id="478"/>
    <lineage>
        <taxon>Bacteria</taxon>
        <taxon>Pseudomonadati</taxon>
        <taxon>Pseudomonadota</taxon>
        <taxon>Gammaproteobacteria</taxon>
        <taxon>Moraxellales</taxon>
        <taxon>Moraxellaceae</taxon>
        <taxon>Moraxella</taxon>
    </lineage>
</organism>
<dbReference type="CDD" id="cd13598">
    <property type="entry name" value="PBP2_lipoprotein_IlpA_like"/>
    <property type="match status" value="1"/>
</dbReference>
<sequence>MRVNNFFGLCALASGIALVGCGGDKPTQTDTTAQTTQTATTQTTSSACPAGDPNTIKVGVMSGPEHKVAEVAAKVAQEKYGLVVEYVEFNDYALPNTAVSRCDLDANAMQHKPYLDKDSQEKKLDNLVIVGNTFVYPLAGYSKKIKNTDELSDGAMVAVPNDPSNLARALILLEKQGLIKLKDNTNLFSTSLDIIENPKNLQIKEVDTSVAARALDDVDLAVVNNTYAAQVGLTANDGVFVENKDSPYVNIIVARADNKDSEAIKNFVQAYQSNEVETEAKNQFKDGVVKGW</sequence>
<keyword evidence="2 9" id="KW-0732">Signal</keyword>
<dbReference type="GO" id="GO:0016020">
    <property type="term" value="C:membrane"/>
    <property type="evidence" value="ECO:0007669"/>
    <property type="project" value="UniProtKB-SubCell"/>
</dbReference>
<evidence type="ECO:0000256" key="9">
    <source>
        <dbReference type="SAM" id="SignalP"/>
    </source>
</evidence>
<dbReference type="Proteomes" id="UP000092671">
    <property type="component" value="Unassembled WGS sequence"/>
</dbReference>
<gene>
    <name evidence="10" type="primary">metQ</name>
    <name evidence="10" type="ORF">A9Z60_03275</name>
</gene>
<dbReference type="AlphaFoldDB" id="A0A1B8PIL8"/>
<evidence type="ECO:0000313" key="11">
    <source>
        <dbReference type="Proteomes" id="UP000092671"/>
    </source>
</evidence>
<evidence type="ECO:0000256" key="7">
    <source>
        <dbReference type="PIRSR" id="PIRSR002854-1"/>
    </source>
</evidence>
<dbReference type="InterPro" id="IPR004872">
    <property type="entry name" value="Lipoprotein_NlpA"/>
</dbReference>
<protein>
    <recommendedName>
        <fullName evidence="6">Lipoprotein</fullName>
    </recommendedName>
</protein>
<keyword evidence="5 6" id="KW-0449">Lipoprotein</keyword>
<dbReference type="PROSITE" id="PS51257">
    <property type="entry name" value="PROKAR_LIPOPROTEIN"/>
    <property type="match status" value="1"/>
</dbReference>
<evidence type="ECO:0000256" key="1">
    <source>
        <dbReference type="ARBA" id="ARBA00004635"/>
    </source>
</evidence>
<dbReference type="PIRSF" id="PIRSF002854">
    <property type="entry name" value="MetQ"/>
    <property type="match status" value="1"/>
</dbReference>
<feature type="chain" id="PRO_5008611707" description="Lipoprotein" evidence="9">
    <location>
        <begin position="20"/>
        <end position="292"/>
    </location>
</feature>
<proteinExistence type="inferred from homology"/>
<feature type="compositionally biased region" description="Low complexity" evidence="8">
    <location>
        <begin position="28"/>
        <end position="44"/>
    </location>
</feature>
<dbReference type="NCBIfam" id="TIGR00363">
    <property type="entry name" value="MetQ/NlpA family lipoprotein"/>
    <property type="match status" value="1"/>
</dbReference>
<dbReference type="SUPFAM" id="SSF53850">
    <property type="entry name" value="Periplasmic binding protein-like II"/>
    <property type="match status" value="1"/>
</dbReference>
<evidence type="ECO:0000256" key="5">
    <source>
        <dbReference type="ARBA" id="ARBA00023288"/>
    </source>
</evidence>
<dbReference type="Pfam" id="PF03180">
    <property type="entry name" value="Lipoprotein_9"/>
    <property type="match status" value="1"/>
</dbReference>
<evidence type="ECO:0000313" key="10">
    <source>
        <dbReference type="EMBL" id="OBX49406.1"/>
    </source>
</evidence>
<keyword evidence="3" id="KW-0472">Membrane</keyword>
<accession>A0A1B8PIL8</accession>
<feature type="signal peptide" evidence="9">
    <location>
        <begin position="1"/>
        <end position="19"/>
    </location>
</feature>
<dbReference type="EMBL" id="LZDN01000039">
    <property type="protein sequence ID" value="OBX49406.1"/>
    <property type="molecule type" value="Genomic_DNA"/>
</dbReference>
<evidence type="ECO:0000256" key="3">
    <source>
        <dbReference type="ARBA" id="ARBA00023136"/>
    </source>
</evidence>
<evidence type="ECO:0000256" key="8">
    <source>
        <dbReference type="SAM" id="MobiDB-lite"/>
    </source>
</evidence>
<comment type="similarity">
    <text evidence="6">Belongs to the nlpA lipoprotein family.</text>
</comment>
<dbReference type="OrthoDB" id="9812878at2"/>
<dbReference type="PANTHER" id="PTHR30429">
    <property type="entry name" value="D-METHIONINE-BINDING LIPOPROTEIN METQ"/>
    <property type="match status" value="1"/>
</dbReference>
<evidence type="ECO:0000256" key="4">
    <source>
        <dbReference type="ARBA" id="ARBA00023139"/>
    </source>
</evidence>
<keyword evidence="4" id="KW-0564">Palmitate</keyword>
<feature type="lipid moiety-binding region" description="S-diacylglycerol cysteine" evidence="7">
    <location>
        <position position="21"/>
    </location>
</feature>
<evidence type="ECO:0000256" key="2">
    <source>
        <dbReference type="ARBA" id="ARBA00022729"/>
    </source>
</evidence>
<dbReference type="RefSeq" id="WP_066893594.1">
    <property type="nucleotide sequence ID" value="NZ_LZDN01000039.1"/>
</dbReference>
<comment type="subcellular location">
    <subcellularLocation>
        <location evidence="1">Membrane</location>
        <topology evidence="1">Lipid-anchor</topology>
    </subcellularLocation>
</comment>